<proteinExistence type="predicted"/>
<dbReference type="EMBL" id="CBTJ020000101">
    <property type="protein sequence ID" value="CDI04199.1"/>
    <property type="molecule type" value="Genomic_DNA"/>
</dbReference>
<name>W6MBC0_9GAMM</name>
<comment type="caution">
    <text evidence="1">The sequence shown here is derived from an EMBL/GenBank/DDBJ whole genome shotgun (WGS) entry which is preliminary data.</text>
</comment>
<dbReference type="OrthoDB" id="7066453at2"/>
<reference evidence="1" key="2">
    <citation type="submission" date="2014-03" db="EMBL/GenBank/DDBJ databases">
        <title>Candidatus Competibacter-lineage genomes retrieved from metagenomes reveal functional metabolic diversity.</title>
        <authorList>
            <person name="McIlroy S.J."/>
            <person name="Albertsen M."/>
            <person name="Andresen E.K."/>
            <person name="Saunders A.M."/>
            <person name="Kristiansen R."/>
            <person name="Stokholm-Bjerregaard M."/>
            <person name="Nielsen K.L."/>
            <person name="Nielsen P.H."/>
        </authorList>
    </citation>
    <scope>NUCLEOTIDE SEQUENCE</scope>
    <source>
        <strain evidence="1">Run_A_D11</strain>
    </source>
</reference>
<dbReference type="RefSeq" id="WP_048676082.1">
    <property type="nucleotide sequence ID" value="NZ_CBTJ020000101.1"/>
</dbReference>
<reference evidence="1" key="1">
    <citation type="submission" date="2013-07" db="EMBL/GenBank/DDBJ databases">
        <authorList>
            <person name="McIlroy S."/>
        </authorList>
    </citation>
    <scope>NUCLEOTIDE SEQUENCE [LARGE SCALE GENOMIC DNA]</scope>
    <source>
        <strain evidence="1">Run_A_D11</strain>
    </source>
</reference>
<keyword evidence="2" id="KW-1185">Reference proteome</keyword>
<dbReference type="Proteomes" id="UP000035760">
    <property type="component" value="Unassembled WGS sequence"/>
</dbReference>
<sequence>MPRIDSDKLKALLDQSLTYQGINCQVIEILSDEQALVLRDCQNQKVIQADQYGDAGYRVARTFTVALLDPTGQHLNPDLPELLRFNLVG</sequence>
<protein>
    <submittedName>
        <fullName evidence="1">Uncharacterized protein</fullName>
    </submittedName>
</protein>
<gene>
    <name evidence="1" type="ORF">BN873_890105</name>
</gene>
<dbReference type="AlphaFoldDB" id="W6MBC0"/>
<evidence type="ECO:0000313" key="2">
    <source>
        <dbReference type="Proteomes" id="UP000035760"/>
    </source>
</evidence>
<organism evidence="1 2">
    <name type="scientific">Candidatus Competibacter denitrificans Run_A_D11</name>
    <dbReference type="NCBI Taxonomy" id="1400863"/>
    <lineage>
        <taxon>Bacteria</taxon>
        <taxon>Pseudomonadati</taxon>
        <taxon>Pseudomonadota</taxon>
        <taxon>Gammaproteobacteria</taxon>
        <taxon>Candidatus Competibacteraceae</taxon>
        <taxon>Candidatus Competibacter</taxon>
    </lineage>
</organism>
<accession>W6MBC0</accession>
<evidence type="ECO:0000313" key="1">
    <source>
        <dbReference type="EMBL" id="CDI04199.1"/>
    </source>
</evidence>